<keyword evidence="3" id="KW-1185">Reference proteome</keyword>
<sequence length="281" mass="32471">MSAKRDKAFTLLRDAFVKMKDAKYTKNAEKMQEVESLAAQLDVDRNVARQTYISTFAREENIKGPEAISEEKLARLQAQTERSMFSSDYASQYVFEPFRFDDVSMLGHLELERIREERSYLRAAAYELPLLSQFRKNYIRPSKQQVLRFEYTQKLSADKDEMQLPEVILSFKIEEVGAALSLDKPSQHKLALLAAEYLENGSVVIKSAAFPTQLENREYLLSIFSKLVAEAKTDDKFLDVPLPMPKKLKPLYPSHKWPASWNRPDLKPKQKEDIYSVACQN</sequence>
<name>A0AAV5RP73_STABA</name>
<keyword evidence="2" id="KW-0687">Ribonucleoprotein</keyword>
<dbReference type="Proteomes" id="UP001362899">
    <property type="component" value="Unassembled WGS sequence"/>
</dbReference>
<evidence type="ECO:0000313" key="2">
    <source>
        <dbReference type="EMBL" id="GMM52543.1"/>
    </source>
</evidence>
<evidence type="ECO:0000259" key="1">
    <source>
        <dbReference type="Pfam" id="PF10213"/>
    </source>
</evidence>
<feature type="domain" description="Small ribosomal subunit protein mS35 mitochondrial conserved" evidence="1">
    <location>
        <begin position="138"/>
        <end position="261"/>
    </location>
</feature>
<keyword evidence="2" id="KW-0689">Ribosomal protein</keyword>
<organism evidence="2 3">
    <name type="scientific">Starmerella bacillaris</name>
    <name type="common">Yeast</name>
    <name type="synonym">Candida zemplinina</name>
    <dbReference type="NCBI Taxonomy" id="1247836"/>
    <lineage>
        <taxon>Eukaryota</taxon>
        <taxon>Fungi</taxon>
        <taxon>Dikarya</taxon>
        <taxon>Ascomycota</taxon>
        <taxon>Saccharomycotina</taxon>
        <taxon>Dipodascomycetes</taxon>
        <taxon>Dipodascales</taxon>
        <taxon>Trichomonascaceae</taxon>
        <taxon>Starmerella</taxon>
    </lineage>
</organism>
<dbReference type="GO" id="GO:0032543">
    <property type="term" value="P:mitochondrial translation"/>
    <property type="evidence" value="ECO:0007669"/>
    <property type="project" value="InterPro"/>
</dbReference>
<dbReference type="EMBL" id="BTGC01000008">
    <property type="protein sequence ID" value="GMM52543.1"/>
    <property type="molecule type" value="Genomic_DNA"/>
</dbReference>
<dbReference type="GO" id="GO:0005763">
    <property type="term" value="C:mitochondrial small ribosomal subunit"/>
    <property type="evidence" value="ECO:0007669"/>
    <property type="project" value="TreeGrafter"/>
</dbReference>
<reference evidence="2 3" key="1">
    <citation type="journal article" date="2023" name="Elife">
        <title>Identification of key yeast species and microbe-microbe interactions impacting larval growth of Drosophila in the wild.</title>
        <authorList>
            <person name="Mure A."/>
            <person name="Sugiura Y."/>
            <person name="Maeda R."/>
            <person name="Honda K."/>
            <person name="Sakurai N."/>
            <person name="Takahashi Y."/>
            <person name="Watada M."/>
            <person name="Katoh T."/>
            <person name="Gotoh A."/>
            <person name="Gotoh Y."/>
            <person name="Taniguchi I."/>
            <person name="Nakamura K."/>
            <person name="Hayashi T."/>
            <person name="Katayama T."/>
            <person name="Uemura T."/>
            <person name="Hattori Y."/>
        </authorList>
    </citation>
    <scope>NUCLEOTIDE SEQUENCE [LARGE SCALE GENOMIC DNA]</scope>
    <source>
        <strain evidence="2 3">SB-73</strain>
    </source>
</reference>
<gene>
    <name evidence="2" type="ORF">DASB73_035060</name>
</gene>
<dbReference type="PANTHER" id="PTHR13490:SF0">
    <property type="entry name" value="SMALL RIBOSOMAL SUBUNIT PROTEIN MS35"/>
    <property type="match status" value="1"/>
</dbReference>
<comment type="caution">
    <text evidence="2">The sequence shown here is derived from an EMBL/GenBank/DDBJ whole genome shotgun (WGS) entry which is preliminary data.</text>
</comment>
<accession>A0AAV5RP73</accession>
<dbReference type="GO" id="GO:0003735">
    <property type="term" value="F:structural constituent of ribosome"/>
    <property type="evidence" value="ECO:0007669"/>
    <property type="project" value="InterPro"/>
</dbReference>
<dbReference type="InterPro" id="IPR019349">
    <property type="entry name" value="Ribosomal_mS35_mit"/>
</dbReference>
<dbReference type="PANTHER" id="PTHR13490">
    <property type="entry name" value="MITOCHONDRIAL 28S RIBOSOMAL PROTEIN S28"/>
    <property type="match status" value="1"/>
</dbReference>
<dbReference type="Pfam" id="PF10213">
    <property type="entry name" value="MRP-S28"/>
    <property type="match status" value="1"/>
</dbReference>
<dbReference type="InterPro" id="IPR039848">
    <property type="entry name" value="Ribosomal_mS35_mt"/>
</dbReference>
<dbReference type="AlphaFoldDB" id="A0AAV5RP73"/>
<protein>
    <submittedName>
        <fullName evidence="2">Mitochondrial 37S ribosomal protein</fullName>
    </submittedName>
</protein>
<evidence type="ECO:0000313" key="3">
    <source>
        <dbReference type="Proteomes" id="UP001362899"/>
    </source>
</evidence>
<proteinExistence type="predicted"/>